<sequence>MEAKVAPRGDDFVVQLSAEDIHSLGLREGQIVEIMPKRKRELMLADMIAEMDRLGPSHRPDVVDGGPDVGAEIIDDGDR</sequence>
<dbReference type="EMBL" id="BJZT01000029">
    <property type="protein sequence ID" value="GEP00376.1"/>
    <property type="molecule type" value="Genomic_DNA"/>
</dbReference>
<name>A0A512IRR4_9HYPH</name>
<evidence type="ECO:0000313" key="2">
    <source>
        <dbReference type="EMBL" id="GEP00376.1"/>
    </source>
</evidence>
<keyword evidence="3" id="KW-1185">Reference proteome</keyword>
<accession>A0A512IRR4</accession>
<dbReference type="Gene3D" id="2.40.40.20">
    <property type="match status" value="1"/>
</dbReference>
<dbReference type="OrthoDB" id="9795766at2"/>
<proteinExistence type="predicted"/>
<dbReference type="Proteomes" id="UP000321258">
    <property type="component" value="Unassembled WGS sequence"/>
</dbReference>
<dbReference type="AlphaFoldDB" id="A0A512IRR4"/>
<gene>
    <name evidence="2" type="ORF">MHA02_27630</name>
</gene>
<reference evidence="2 3" key="1">
    <citation type="submission" date="2019-07" db="EMBL/GenBank/DDBJ databases">
        <title>Whole genome shotgun sequence of Methylobacterium haplocladii NBRC 107714.</title>
        <authorList>
            <person name="Hosoyama A."/>
            <person name="Uohara A."/>
            <person name="Ohji S."/>
            <person name="Ichikawa N."/>
        </authorList>
    </citation>
    <scope>NUCLEOTIDE SEQUENCE [LARGE SCALE GENOMIC DNA]</scope>
    <source>
        <strain evidence="2 3">NBRC 107714</strain>
    </source>
</reference>
<evidence type="ECO:0008006" key="4">
    <source>
        <dbReference type="Google" id="ProtNLM"/>
    </source>
</evidence>
<protein>
    <recommendedName>
        <fullName evidence="4">SpoVT-AbrB domain-containing protein</fullName>
    </recommendedName>
</protein>
<feature type="region of interest" description="Disordered" evidence="1">
    <location>
        <begin position="55"/>
        <end position="79"/>
    </location>
</feature>
<dbReference type="RefSeq" id="WP_147079599.1">
    <property type="nucleotide sequence ID" value="NZ_BJZT01000029.1"/>
</dbReference>
<evidence type="ECO:0000256" key="1">
    <source>
        <dbReference type="SAM" id="MobiDB-lite"/>
    </source>
</evidence>
<comment type="caution">
    <text evidence="2">The sequence shown here is derived from an EMBL/GenBank/DDBJ whole genome shotgun (WGS) entry which is preliminary data.</text>
</comment>
<evidence type="ECO:0000313" key="3">
    <source>
        <dbReference type="Proteomes" id="UP000321258"/>
    </source>
</evidence>
<organism evidence="2 3">
    <name type="scientific">Methylobacterium haplocladii</name>
    <dbReference type="NCBI Taxonomy" id="1176176"/>
    <lineage>
        <taxon>Bacteria</taxon>
        <taxon>Pseudomonadati</taxon>
        <taxon>Pseudomonadota</taxon>
        <taxon>Alphaproteobacteria</taxon>
        <taxon>Hyphomicrobiales</taxon>
        <taxon>Methylobacteriaceae</taxon>
        <taxon>Methylobacterium</taxon>
    </lineage>
</organism>